<dbReference type="EMBL" id="WKJJ01000004">
    <property type="protein sequence ID" value="MRV71796.1"/>
    <property type="molecule type" value="Genomic_DNA"/>
</dbReference>
<protein>
    <submittedName>
        <fullName evidence="5">Glycosyl hydrolase</fullName>
    </submittedName>
</protein>
<evidence type="ECO:0000256" key="2">
    <source>
        <dbReference type="ARBA" id="ARBA00023276"/>
    </source>
</evidence>
<dbReference type="Gene3D" id="2.130.10.10">
    <property type="entry name" value="YVTN repeat-like/Quinoprotein amine dehydrogenase"/>
    <property type="match status" value="2"/>
</dbReference>
<dbReference type="CDD" id="cd15482">
    <property type="entry name" value="Sialidase_non-viral"/>
    <property type="match status" value="1"/>
</dbReference>
<dbReference type="GO" id="GO:0016787">
    <property type="term" value="F:hydrolase activity"/>
    <property type="evidence" value="ECO:0007669"/>
    <property type="project" value="UniProtKB-KW"/>
</dbReference>
<keyword evidence="5" id="KW-0378">Hydrolase</keyword>
<dbReference type="SUPFAM" id="SSF110296">
    <property type="entry name" value="Oligoxyloglucan reducing end-specific cellobiohydrolase"/>
    <property type="match status" value="1"/>
</dbReference>
<dbReference type="InterPro" id="IPR028203">
    <property type="entry name" value="PSII_CF48-like_dom"/>
</dbReference>
<comment type="caution">
    <text evidence="5">The sequence shown here is derived from an EMBL/GenBank/DDBJ whole genome shotgun (WGS) entry which is preliminary data.</text>
</comment>
<sequence length="315" mass="32859">MTMKTLKLAALAPLLVTMLASSNAAALQPARADAHAAQAMMLDATRAGRRIVAVGEHGYVLMSDDDGATQRQARAVPADMTLTAVSFADARHGWAVGHGGVIVHTADGGETWSLQRQDAAADQPLLTVYFRDAQHGWAAGLWSLLLATSDGGKTWRQVALPPQDGGKRADLNLLKIFPSQGGQLFIAAERGMVLRSRDDGASWQYLATGSKASLWSGTAAGGHTLLVAGLGGRMLRSTDDGASWAVVDAGTAGSITQLQADAGSVWASSLDGRLLRSADDGRTWETVGAAGEPLTAIAARTGGAYLRYTRRGLAK</sequence>
<reference evidence="5 6" key="1">
    <citation type="submission" date="2019-11" db="EMBL/GenBank/DDBJ databases">
        <title>Novel species isolated from a subtropical stream in China.</title>
        <authorList>
            <person name="Lu H."/>
        </authorList>
    </citation>
    <scope>NUCLEOTIDE SEQUENCE [LARGE SCALE GENOMIC DNA]</scope>
    <source>
        <strain evidence="5 6">FT92W</strain>
    </source>
</reference>
<gene>
    <name evidence="5" type="ORF">GJ700_08645</name>
</gene>
<evidence type="ECO:0000256" key="1">
    <source>
        <dbReference type="ARBA" id="ARBA00022531"/>
    </source>
</evidence>
<dbReference type="Proteomes" id="UP000446768">
    <property type="component" value="Unassembled WGS sequence"/>
</dbReference>
<dbReference type="PANTHER" id="PTHR47199">
    <property type="entry name" value="PHOTOSYSTEM II STABILITY/ASSEMBLY FACTOR HCF136, CHLOROPLASTIC"/>
    <property type="match status" value="1"/>
</dbReference>
<feature type="signal peptide" evidence="3">
    <location>
        <begin position="1"/>
        <end position="26"/>
    </location>
</feature>
<organism evidence="5 6">
    <name type="scientific">Pseudoduganella rivuli</name>
    <dbReference type="NCBI Taxonomy" id="2666085"/>
    <lineage>
        <taxon>Bacteria</taxon>
        <taxon>Pseudomonadati</taxon>
        <taxon>Pseudomonadota</taxon>
        <taxon>Betaproteobacteria</taxon>
        <taxon>Burkholderiales</taxon>
        <taxon>Oxalobacteraceae</taxon>
        <taxon>Telluria group</taxon>
        <taxon>Pseudoduganella</taxon>
    </lineage>
</organism>
<evidence type="ECO:0000259" key="4">
    <source>
        <dbReference type="Pfam" id="PF14870"/>
    </source>
</evidence>
<dbReference type="AlphaFoldDB" id="A0A7X2IKP3"/>
<accession>A0A7X2IKP3</accession>
<dbReference type="GO" id="GO:0009523">
    <property type="term" value="C:photosystem II"/>
    <property type="evidence" value="ECO:0007669"/>
    <property type="project" value="UniProtKB-KW"/>
</dbReference>
<feature type="domain" description="Photosynthesis system II assembly factor Ycf48/Hcf136-like" evidence="4">
    <location>
        <begin position="74"/>
        <end position="204"/>
    </location>
</feature>
<dbReference type="InterPro" id="IPR015943">
    <property type="entry name" value="WD40/YVTN_repeat-like_dom_sf"/>
</dbReference>
<keyword evidence="1" id="KW-0602">Photosynthesis</keyword>
<evidence type="ECO:0000313" key="5">
    <source>
        <dbReference type="EMBL" id="MRV71796.1"/>
    </source>
</evidence>
<keyword evidence="2" id="KW-0604">Photosystem II</keyword>
<proteinExistence type="predicted"/>
<evidence type="ECO:0000313" key="6">
    <source>
        <dbReference type="Proteomes" id="UP000446768"/>
    </source>
</evidence>
<dbReference type="PANTHER" id="PTHR47199:SF2">
    <property type="entry name" value="PHOTOSYSTEM II STABILITY_ASSEMBLY FACTOR HCF136, CHLOROPLASTIC"/>
    <property type="match status" value="1"/>
</dbReference>
<feature type="chain" id="PRO_5030568806" evidence="3">
    <location>
        <begin position="27"/>
        <end position="315"/>
    </location>
</feature>
<dbReference type="GO" id="GO:0015979">
    <property type="term" value="P:photosynthesis"/>
    <property type="evidence" value="ECO:0007669"/>
    <property type="project" value="UniProtKB-KW"/>
</dbReference>
<keyword evidence="3" id="KW-0732">Signal</keyword>
<name>A0A7X2IKP3_9BURK</name>
<dbReference type="Pfam" id="PF14870">
    <property type="entry name" value="PSII_BNR"/>
    <property type="match status" value="1"/>
</dbReference>
<keyword evidence="6" id="KW-1185">Reference proteome</keyword>
<evidence type="ECO:0000256" key="3">
    <source>
        <dbReference type="SAM" id="SignalP"/>
    </source>
</evidence>